<evidence type="ECO:0000256" key="1">
    <source>
        <dbReference type="SAM" id="Phobius"/>
    </source>
</evidence>
<comment type="caution">
    <text evidence="2">The sequence shown here is derived from an EMBL/GenBank/DDBJ whole genome shotgun (WGS) entry which is preliminary data.</text>
</comment>
<evidence type="ECO:0000313" key="2">
    <source>
        <dbReference type="EMBL" id="RJE24994.1"/>
    </source>
</evidence>
<name>A0A3A3A029_9EURO</name>
<evidence type="ECO:0000313" key="3">
    <source>
        <dbReference type="Proteomes" id="UP000266188"/>
    </source>
</evidence>
<dbReference type="Proteomes" id="UP000266188">
    <property type="component" value="Unassembled WGS sequence"/>
</dbReference>
<proteinExistence type="predicted"/>
<sequence length="182" mass="20318">MAQPPLAEAGPEQVRNYLSHLLIHKHDVAPGSARSIADQWQLGRGCDFRGANMTDFIHIFGEPAGRYIYRSVTEDLYAEWRASIAGILNYGMLAVVGITVVILLVQARRSRSDTTTYRKLDHALFCAPVILVGAIRECMHAFNVIFMIIAVLSGIMTFFAFIRFIEVVSNSRDESAKQAKDK</sequence>
<keyword evidence="1" id="KW-1133">Transmembrane helix</keyword>
<dbReference type="EMBL" id="MVGC01000061">
    <property type="protein sequence ID" value="RJE24994.1"/>
    <property type="molecule type" value="Genomic_DNA"/>
</dbReference>
<feature type="transmembrane region" description="Helical" evidence="1">
    <location>
        <begin position="84"/>
        <end position="105"/>
    </location>
</feature>
<dbReference type="OrthoDB" id="4771706at2759"/>
<feature type="transmembrane region" description="Helical" evidence="1">
    <location>
        <begin position="141"/>
        <end position="162"/>
    </location>
</feature>
<keyword evidence="1" id="KW-0472">Membrane</keyword>
<accession>A0A3A3A029</accession>
<keyword evidence="3" id="KW-1185">Reference proteome</keyword>
<protein>
    <submittedName>
        <fullName evidence="2">Uncharacterized protein</fullName>
    </submittedName>
</protein>
<keyword evidence="1" id="KW-0812">Transmembrane</keyword>
<organism evidence="2 3">
    <name type="scientific">Aspergillus sclerotialis</name>
    <dbReference type="NCBI Taxonomy" id="2070753"/>
    <lineage>
        <taxon>Eukaryota</taxon>
        <taxon>Fungi</taxon>
        <taxon>Dikarya</taxon>
        <taxon>Ascomycota</taxon>
        <taxon>Pezizomycotina</taxon>
        <taxon>Eurotiomycetes</taxon>
        <taxon>Eurotiomycetidae</taxon>
        <taxon>Eurotiales</taxon>
        <taxon>Aspergillaceae</taxon>
        <taxon>Aspergillus</taxon>
        <taxon>Aspergillus subgen. Polypaecilum</taxon>
    </lineage>
</organism>
<dbReference type="AlphaFoldDB" id="A0A3A3A029"/>
<reference evidence="3" key="1">
    <citation type="submission" date="2017-02" db="EMBL/GenBank/DDBJ databases">
        <authorList>
            <person name="Tafer H."/>
            <person name="Lopandic K."/>
        </authorList>
    </citation>
    <scope>NUCLEOTIDE SEQUENCE [LARGE SCALE GENOMIC DNA]</scope>
    <source>
        <strain evidence="3">CBS 366.77</strain>
    </source>
</reference>
<gene>
    <name evidence="2" type="ORF">PHISCL_02645</name>
</gene>